<evidence type="ECO:0000313" key="4">
    <source>
        <dbReference type="Proteomes" id="UP000500741"/>
    </source>
</evidence>
<feature type="transmembrane region" description="Helical" evidence="1">
    <location>
        <begin position="53"/>
        <end position="75"/>
    </location>
</feature>
<dbReference type="GO" id="GO:0052621">
    <property type="term" value="F:diguanylate cyclase activity"/>
    <property type="evidence" value="ECO:0007669"/>
    <property type="project" value="TreeGrafter"/>
</dbReference>
<sequence length="395" mass="45333">MIIFLNQLWSAIGHVFTYYTLHDFLIVLGLLAVDFILVLSLRSHLQDPAKKRILHLIGGFIPILTIIIFQTYLIIMSGGKLLLSQTNLQLVILYYFILMLDNKTQIILESLLALGMLGYFLTQQSISSVQLGLGILGLIIVVLSSYYINANRKKILNNMYLYVFWMIIWGSSWWLILILGVHNGAIYQYLALLIKFIVLMTIVHYLNHFVRSALDRYLRIEDSSKKDFLTGIWNREAFNQESEKSFQLFQLNQRPFYFLMFDIDNFKAFNDTYGHTTGDNVLKSVTAQVQLTLENTSLESNFYRLGGEEFGIIINNATTLEVTSLSKVLAKNVKRHPIVYDGQTLTLTISMGITVIKAADLEFDTIYQRADDALYYSKEHGKSAITIEDQLIEIK</sequence>
<dbReference type="InterPro" id="IPR000160">
    <property type="entry name" value="GGDEF_dom"/>
</dbReference>
<dbReference type="GO" id="GO:0005886">
    <property type="term" value="C:plasma membrane"/>
    <property type="evidence" value="ECO:0007669"/>
    <property type="project" value="TreeGrafter"/>
</dbReference>
<dbReference type="EMBL" id="CP049888">
    <property type="protein sequence ID" value="QIL50763.1"/>
    <property type="molecule type" value="Genomic_DNA"/>
</dbReference>
<organism evidence="3 4">
    <name type="scientific">Weissella coleopterorum</name>
    <dbReference type="NCBI Taxonomy" id="2714949"/>
    <lineage>
        <taxon>Bacteria</taxon>
        <taxon>Bacillati</taxon>
        <taxon>Bacillota</taxon>
        <taxon>Bacilli</taxon>
        <taxon>Lactobacillales</taxon>
        <taxon>Lactobacillaceae</taxon>
        <taxon>Weissella</taxon>
    </lineage>
</organism>
<dbReference type="Proteomes" id="UP000500741">
    <property type="component" value="Chromosome"/>
</dbReference>
<dbReference type="SMART" id="SM00267">
    <property type="entry name" value="GGDEF"/>
    <property type="match status" value="1"/>
</dbReference>
<gene>
    <name evidence="3" type="ORF">G7084_05220</name>
</gene>
<dbReference type="InterPro" id="IPR043128">
    <property type="entry name" value="Rev_trsase/Diguanyl_cyclase"/>
</dbReference>
<feature type="transmembrane region" description="Helical" evidence="1">
    <location>
        <begin position="186"/>
        <end position="206"/>
    </location>
</feature>
<dbReference type="RefSeq" id="WP_166010681.1">
    <property type="nucleotide sequence ID" value="NZ_CP049888.1"/>
</dbReference>
<dbReference type="NCBIfam" id="TIGR00254">
    <property type="entry name" value="GGDEF"/>
    <property type="match status" value="1"/>
</dbReference>
<evidence type="ECO:0000313" key="3">
    <source>
        <dbReference type="EMBL" id="QIL50763.1"/>
    </source>
</evidence>
<feature type="domain" description="GGDEF" evidence="2">
    <location>
        <begin position="254"/>
        <end position="390"/>
    </location>
</feature>
<name>A0A6G8B0V9_9LACO</name>
<feature type="transmembrane region" description="Helical" evidence="1">
    <location>
        <begin position="106"/>
        <end position="122"/>
    </location>
</feature>
<dbReference type="InterPro" id="IPR029787">
    <property type="entry name" value="Nucleotide_cyclase"/>
</dbReference>
<feature type="transmembrane region" description="Helical" evidence="1">
    <location>
        <begin position="24"/>
        <end position="41"/>
    </location>
</feature>
<proteinExistence type="predicted"/>
<keyword evidence="4" id="KW-1185">Reference proteome</keyword>
<evidence type="ECO:0000256" key="1">
    <source>
        <dbReference type="SAM" id="Phobius"/>
    </source>
</evidence>
<keyword evidence="1" id="KW-0472">Membrane</keyword>
<feature type="transmembrane region" description="Helical" evidence="1">
    <location>
        <begin position="81"/>
        <end position="99"/>
    </location>
</feature>
<keyword evidence="1" id="KW-0812">Transmembrane</keyword>
<reference evidence="3 4" key="1">
    <citation type="submission" date="2020-03" db="EMBL/GenBank/DDBJ databases">
        <title>Weissella sp. nov., isolated from Cybister lewisianus.</title>
        <authorList>
            <person name="Hyun D.-W."/>
            <person name="Bae J.-W."/>
        </authorList>
    </citation>
    <scope>NUCLEOTIDE SEQUENCE [LARGE SCALE GENOMIC DNA]</scope>
    <source>
        <strain evidence="3 4">HDW19</strain>
    </source>
</reference>
<feature type="transmembrane region" description="Helical" evidence="1">
    <location>
        <begin position="128"/>
        <end position="148"/>
    </location>
</feature>
<dbReference type="InterPro" id="IPR050469">
    <property type="entry name" value="Diguanylate_Cyclase"/>
</dbReference>
<dbReference type="SUPFAM" id="SSF55073">
    <property type="entry name" value="Nucleotide cyclase"/>
    <property type="match status" value="1"/>
</dbReference>
<dbReference type="PROSITE" id="PS50887">
    <property type="entry name" value="GGDEF"/>
    <property type="match status" value="1"/>
</dbReference>
<dbReference type="PANTHER" id="PTHR45138">
    <property type="entry name" value="REGULATORY COMPONENTS OF SENSORY TRANSDUCTION SYSTEM"/>
    <property type="match status" value="1"/>
</dbReference>
<dbReference type="Gene3D" id="3.30.70.270">
    <property type="match status" value="1"/>
</dbReference>
<keyword evidence="1" id="KW-1133">Transmembrane helix</keyword>
<dbReference type="CDD" id="cd01949">
    <property type="entry name" value="GGDEF"/>
    <property type="match status" value="1"/>
</dbReference>
<protein>
    <submittedName>
        <fullName evidence="3">GGDEF domain-containing protein</fullName>
    </submittedName>
</protein>
<dbReference type="PANTHER" id="PTHR45138:SF9">
    <property type="entry name" value="DIGUANYLATE CYCLASE DGCM-RELATED"/>
    <property type="match status" value="1"/>
</dbReference>
<evidence type="ECO:0000259" key="2">
    <source>
        <dbReference type="PROSITE" id="PS50887"/>
    </source>
</evidence>
<dbReference type="GO" id="GO:1902201">
    <property type="term" value="P:negative regulation of bacterial-type flagellum-dependent cell motility"/>
    <property type="evidence" value="ECO:0007669"/>
    <property type="project" value="TreeGrafter"/>
</dbReference>
<accession>A0A6G8B0V9</accession>
<feature type="transmembrane region" description="Helical" evidence="1">
    <location>
        <begin position="160"/>
        <end position="180"/>
    </location>
</feature>
<dbReference type="AlphaFoldDB" id="A0A6G8B0V9"/>
<dbReference type="KEGG" id="wco:G7084_05220"/>
<dbReference type="Pfam" id="PF00990">
    <property type="entry name" value="GGDEF"/>
    <property type="match status" value="1"/>
</dbReference>
<dbReference type="GO" id="GO:0043709">
    <property type="term" value="P:cell adhesion involved in single-species biofilm formation"/>
    <property type="evidence" value="ECO:0007669"/>
    <property type="project" value="TreeGrafter"/>
</dbReference>